<dbReference type="PANTHER" id="PTHR39597">
    <property type="entry name" value="UBA DOMAIN-CONTAINING PROTEIN RUP1"/>
    <property type="match status" value="1"/>
</dbReference>
<feature type="compositionally biased region" description="Basic and acidic residues" evidence="2">
    <location>
        <begin position="185"/>
        <end position="203"/>
    </location>
</feature>
<dbReference type="GO" id="GO:0005634">
    <property type="term" value="C:nucleus"/>
    <property type="evidence" value="ECO:0007669"/>
    <property type="project" value="TreeGrafter"/>
</dbReference>
<dbReference type="AlphaFoldDB" id="A0A0J6FG14"/>
<reference evidence="3 4" key="1">
    <citation type="submission" date="2007-06" db="EMBL/GenBank/DDBJ databases">
        <title>The Genome Sequence of Coccidioides posadasii RMSCC_3488.</title>
        <authorList>
            <consortium name="Coccidioides Genome Resources Consortium"/>
            <consortium name="The Broad Institute Genome Sequencing Platform"/>
            <person name="Henn M.R."/>
            <person name="Sykes S."/>
            <person name="Young S."/>
            <person name="Jaffe D."/>
            <person name="Berlin A."/>
            <person name="Alvarez P."/>
            <person name="Butler J."/>
            <person name="Gnerre S."/>
            <person name="Grabherr M."/>
            <person name="Mauceli E."/>
            <person name="Brockman W."/>
            <person name="Kodira C."/>
            <person name="Alvarado L."/>
            <person name="Zeng Q."/>
            <person name="Crawford M."/>
            <person name="Antoine C."/>
            <person name="Devon K."/>
            <person name="Galgiani J."/>
            <person name="Orsborn K."/>
            <person name="Lewis M.L."/>
            <person name="Nusbaum C."/>
            <person name="Galagan J."/>
            <person name="Birren B."/>
        </authorList>
    </citation>
    <scope>NUCLEOTIDE SEQUENCE [LARGE SCALE GENOMIC DNA]</scope>
    <source>
        <strain evidence="3 4">RMSCC 3488</strain>
    </source>
</reference>
<feature type="compositionally biased region" description="Acidic residues" evidence="2">
    <location>
        <begin position="724"/>
        <end position="745"/>
    </location>
</feature>
<keyword evidence="1" id="KW-0175">Coiled coil</keyword>
<evidence type="ECO:0008006" key="5">
    <source>
        <dbReference type="Google" id="ProtNLM"/>
    </source>
</evidence>
<feature type="coiled-coil region" evidence="1">
    <location>
        <begin position="525"/>
        <end position="552"/>
    </location>
</feature>
<organism evidence="3 4">
    <name type="scientific">Coccidioides posadasii RMSCC 3488</name>
    <dbReference type="NCBI Taxonomy" id="454284"/>
    <lineage>
        <taxon>Eukaryota</taxon>
        <taxon>Fungi</taxon>
        <taxon>Dikarya</taxon>
        <taxon>Ascomycota</taxon>
        <taxon>Pezizomycotina</taxon>
        <taxon>Eurotiomycetes</taxon>
        <taxon>Eurotiomycetidae</taxon>
        <taxon>Onygenales</taxon>
        <taxon>Onygenaceae</taxon>
        <taxon>Coccidioides</taxon>
    </lineage>
</organism>
<dbReference type="Proteomes" id="UP000054567">
    <property type="component" value="Unassembled WGS sequence"/>
</dbReference>
<accession>A0A0J6FG14</accession>
<evidence type="ECO:0000256" key="1">
    <source>
        <dbReference type="SAM" id="Coils"/>
    </source>
</evidence>
<dbReference type="InterPro" id="IPR055335">
    <property type="entry name" value="Ucp6/RUP1"/>
</dbReference>
<dbReference type="OrthoDB" id="4489171at2759"/>
<dbReference type="PANTHER" id="PTHR39597:SF1">
    <property type="entry name" value="UBA DOMAIN-CONTAINING PROTEIN RUP1"/>
    <property type="match status" value="1"/>
</dbReference>
<feature type="region of interest" description="Disordered" evidence="2">
    <location>
        <begin position="724"/>
        <end position="803"/>
    </location>
</feature>
<reference evidence="4" key="3">
    <citation type="journal article" date="2010" name="Genome Res.">
        <title>Population genomic sequencing of Coccidioides fungi reveals recent hybridization and transposon control.</title>
        <authorList>
            <person name="Neafsey D.E."/>
            <person name="Barker B.M."/>
            <person name="Sharpton T.J."/>
            <person name="Stajich J.E."/>
            <person name="Park D.J."/>
            <person name="Whiston E."/>
            <person name="Hung C.-Y."/>
            <person name="McMahan C."/>
            <person name="White J."/>
            <person name="Sykes S."/>
            <person name="Heiman D."/>
            <person name="Young S."/>
            <person name="Zeng Q."/>
            <person name="Abouelleil A."/>
            <person name="Aftuck L."/>
            <person name="Bessette D."/>
            <person name="Brown A."/>
            <person name="FitzGerald M."/>
            <person name="Lui A."/>
            <person name="Macdonald J.P."/>
            <person name="Priest M."/>
            <person name="Orbach M.J."/>
            <person name="Galgiani J.N."/>
            <person name="Kirkland T.N."/>
            <person name="Cole G.T."/>
            <person name="Birren B.W."/>
            <person name="Henn M.R."/>
            <person name="Taylor J.W."/>
            <person name="Rounsley S.D."/>
        </authorList>
    </citation>
    <scope>NUCLEOTIDE SEQUENCE [LARGE SCALE GENOMIC DNA]</scope>
    <source>
        <strain evidence="4">RMSCC 3488</strain>
    </source>
</reference>
<evidence type="ECO:0000313" key="3">
    <source>
        <dbReference type="EMBL" id="KMM67834.1"/>
    </source>
</evidence>
<name>A0A0J6FG14_COCPO</name>
<evidence type="ECO:0000256" key="2">
    <source>
        <dbReference type="SAM" id="MobiDB-lite"/>
    </source>
</evidence>
<gene>
    <name evidence="3" type="ORF">CPAG_04167</name>
</gene>
<feature type="compositionally biased region" description="Basic and acidic residues" evidence="2">
    <location>
        <begin position="754"/>
        <end position="769"/>
    </location>
</feature>
<dbReference type="Pfam" id="PF14555">
    <property type="entry name" value="UBA_4"/>
    <property type="match status" value="1"/>
</dbReference>
<dbReference type="SUPFAM" id="SSF46934">
    <property type="entry name" value="UBA-like"/>
    <property type="match status" value="1"/>
</dbReference>
<reference evidence="4" key="2">
    <citation type="journal article" date="2009" name="Genome Res.">
        <title>Comparative genomic analyses of the human fungal pathogens Coccidioides and their relatives.</title>
        <authorList>
            <person name="Sharpton T.J."/>
            <person name="Stajich J.E."/>
            <person name="Rounsley S.D."/>
            <person name="Gardner M.J."/>
            <person name="Wortman J.R."/>
            <person name="Jordar V.S."/>
            <person name="Maiti R."/>
            <person name="Kodira C.D."/>
            <person name="Neafsey D.E."/>
            <person name="Zeng Q."/>
            <person name="Hung C.-Y."/>
            <person name="McMahan C."/>
            <person name="Muszewska A."/>
            <person name="Grynberg M."/>
            <person name="Mandel M.A."/>
            <person name="Kellner E.M."/>
            <person name="Barker B.M."/>
            <person name="Galgiani J.N."/>
            <person name="Orbach M.J."/>
            <person name="Kirkland T.N."/>
            <person name="Cole G.T."/>
            <person name="Henn M.R."/>
            <person name="Birren B.W."/>
            <person name="Taylor J.W."/>
        </authorList>
    </citation>
    <scope>NUCLEOTIDE SEQUENCE [LARGE SCALE GENOMIC DNA]</scope>
    <source>
        <strain evidence="4">RMSCC 3488</strain>
    </source>
</reference>
<feature type="region of interest" description="Disordered" evidence="2">
    <location>
        <begin position="185"/>
        <end position="207"/>
    </location>
</feature>
<dbReference type="GO" id="GO:0005829">
    <property type="term" value="C:cytosol"/>
    <property type="evidence" value="ECO:0007669"/>
    <property type="project" value="TreeGrafter"/>
</dbReference>
<dbReference type="GO" id="GO:0016579">
    <property type="term" value="P:protein deubiquitination"/>
    <property type="evidence" value="ECO:0007669"/>
    <property type="project" value="TreeGrafter"/>
</dbReference>
<dbReference type="EMBL" id="DS268110">
    <property type="protein sequence ID" value="KMM67834.1"/>
    <property type="molecule type" value="Genomic_DNA"/>
</dbReference>
<proteinExistence type="predicted"/>
<sequence>MTSVPSEDAISEFVTITNATRDQAISLLQAHNLDANRAANAFYESVCGSQAEGDWPASSEPQPKYYGYQVHNVQKSFEIERGDTSYTAPPSRPPSRVGRDPVFERARAGEGDGAAHYPENTRKMTLEEREEHDVQKAVAASLNRNFDPAGQETGVISVRGTHFGPANRDHYDSTSWAVTPYVNPKSKEECINPDPEERKRDNDQPPFLRPLNHANYLAACITILHAIPLSREAFISRDTLMSDYGYHPQWWDGARIDLPAEASLIDPDKQDESPDELFLEMQRLMAFLDGTDRAFGSAEAVASILSVQRDDRLRFLPELLERWQHAAFSLESRSNVFESVLVRKASFPNSPPIRVPFALADITFDPDHVETLYDVIDTSLWPDTPESRSQEAWLENIAPVFVMRLAVQDERGRPVGVKIPATWYPDRYMELNKDFTRQLRTRRLEAEIQLENIETLIDTYSTVDAPHGQKISFKTLLENAITGTDVALKGAYLETSSSRNDYISHTTTITPEECEKLVRDLKIIAEKVDRKLAALHEKKQQVKENLKQFSRHLTFKDGDGPPYYKYTLRGVCTHEHVMYVLKRVPGAEALRDTFPDMTFESEWQWWRISYSVDDAKEAISRRMRVPVTTTRIDGTEYILDPTQPRVPLPNNTEATGYTITPAREIEVLRAAKEENSSVLLVYASDDAVHFKGSGLPEPLQSFLNADNESFESEILQLKKRLEGIEDEDEEGEEEDAEEEFIEDIAQENSLNSPKPDHSRETELELRSNEDIALTDPEEVVESLSNRLRPANTRKASVPAMVNEEPCVVTEKDAERASSDPGHGVPPAA</sequence>
<dbReference type="InterPro" id="IPR009060">
    <property type="entry name" value="UBA-like_sf"/>
</dbReference>
<dbReference type="CDD" id="cd14273">
    <property type="entry name" value="UBA_TAP-C_like"/>
    <property type="match status" value="1"/>
</dbReference>
<dbReference type="VEuPathDB" id="FungiDB:CPAG_04167"/>
<dbReference type="Gene3D" id="1.10.8.10">
    <property type="entry name" value="DNA helicase RuvA subunit, C-terminal domain"/>
    <property type="match status" value="1"/>
</dbReference>
<protein>
    <recommendedName>
        <fullName evidence="5">Ubiquitin interaction domain-containing protein</fullName>
    </recommendedName>
</protein>
<evidence type="ECO:0000313" key="4">
    <source>
        <dbReference type="Proteomes" id="UP000054567"/>
    </source>
</evidence>